<gene>
    <name evidence="2" type="ORF">NDI54_16610</name>
</gene>
<dbReference type="Proteomes" id="UP001253439">
    <property type="component" value="Unassembled WGS sequence"/>
</dbReference>
<name>A0AAE4F0Z8_9EURY</name>
<evidence type="ECO:0000259" key="1">
    <source>
        <dbReference type="Pfam" id="PF26439"/>
    </source>
</evidence>
<reference evidence="2 3" key="1">
    <citation type="submission" date="2022-06" db="EMBL/GenBank/DDBJ databases">
        <title>Haloarcula sp. a new haloarchaeum isolate from saline soil.</title>
        <authorList>
            <person name="Strakova D."/>
            <person name="Galisteo C."/>
            <person name="Sanchez-Porro C."/>
            <person name="Ventosa A."/>
        </authorList>
    </citation>
    <scope>NUCLEOTIDE SEQUENCE [LARGE SCALE GENOMIC DNA]</scope>
    <source>
        <strain evidence="2 3">S1AR25-5A</strain>
    </source>
</reference>
<organism evidence="2 3">
    <name type="scientific">Haloarcula terrestris</name>
    <dbReference type="NCBI Taxonomy" id="2950533"/>
    <lineage>
        <taxon>Archaea</taxon>
        <taxon>Methanobacteriati</taxon>
        <taxon>Methanobacteriota</taxon>
        <taxon>Stenosarchaea group</taxon>
        <taxon>Halobacteria</taxon>
        <taxon>Halobacteriales</taxon>
        <taxon>Haloarculaceae</taxon>
        <taxon>Haloarcula</taxon>
    </lineage>
</organism>
<dbReference type="InterPro" id="IPR058433">
    <property type="entry name" value="DUF8120"/>
</dbReference>
<dbReference type="Pfam" id="PF26439">
    <property type="entry name" value="DUF8120"/>
    <property type="match status" value="1"/>
</dbReference>
<feature type="domain" description="DUF8120" evidence="1">
    <location>
        <begin position="2"/>
        <end position="59"/>
    </location>
</feature>
<accession>A0AAE4F0Z8</accession>
<protein>
    <recommendedName>
        <fullName evidence="1">DUF8120 domain-containing protein</fullName>
    </recommendedName>
</protein>
<proteinExistence type="predicted"/>
<dbReference type="AlphaFoldDB" id="A0AAE4F0Z8"/>
<dbReference type="EMBL" id="JAMQOM010000008">
    <property type="protein sequence ID" value="MDS0222969.1"/>
    <property type="molecule type" value="Genomic_DNA"/>
</dbReference>
<evidence type="ECO:0000313" key="2">
    <source>
        <dbReference type="EMBL" id="MDS0222969.1"/>
    </source>
</evidence>
<sequence>MTSSVTLTERQYRLLDTTSKLVGLGLVAAGLEVGGSTPAGIVLAVAGAACATATVFITNE</sequence>
<evidence type="ECO:0000313" key="3">
    <source>
        <dbReference type="Proteomes" id="UP001253439"/>
    </source>
</evidence>
<dbReference type="RefSeq" id="WP_310897580.1">
    <property type="nucleotide sequence ID" value="NZ_JAMQOM010000008.1"/>
</dbReference>
<comment type="caution">
    <text evidence="2">The sequence shown here is derived from an EMBL/GenBank/DDBJ whole genome shotgun (WGS) entry which is preliminary data.</text>
</comment>
<keyword evidence="3" id="KW-1185">Reference proteome</keyword>